<accession>A0ABR3KQQ0</accession>
<keyword evidence="2" id="KW-1185">Reference proteome</keyword>
<comment type="caution">
    <text evidence="1">The sequence shown here is derived from an EMBL/GenBank/DDBJ whole genome shotgun (WGS) entry which is preliminary data.</text>
</comment>
<protein>
    <submittedName>
        <fullName evidence="1">Membrane alanyl aminopeptidase</fullName>
    </submittedName>
</protein>
<evidence type="ECO:0000313" key="2">
    <source>
        <dbReference type="Proteomes" id="UP001558632"/>
    </source>
</evidence>
<evidence type="ECO:0000313" key="1">
    <source>
        <dbReference type="EMBL" id="KAL1241454.1"/>
    </source>
</evidence>
<dbReference type="GO" id="GO:0004177">
    <property type="term" value="F:aminopeptidase activity"/>
    <property type="evidence" value="ECO:0007669"/>
    <property type="project" value="UniProtKB-KW"/>
</dbReference>
<sequence length="76" mass="8397">MSSRTSLDKVVTGSTYGCEIPFTFISLNSFFIPKLHPLIQSVSCEISIEYCLSGSRPTIIPDVVSSLSCFDWTKSK</sequence>
<keyword evidence="1" id="KW-0378">Hydrolase</keyword>
<name>A0ABR3KQQ0_TRISP</name>
<keyword evidence="1" id="KW-0031">Aminopeptidase</keyword>
<dbReference type="EMBL" id="JBEUSY010000251">
    <property type="protein sequence ID" value="KAL1241454.1"/>
    <property type="molecule type" value="Genomic_DNA"/>
</dbReference>
<keyword evidence="1" id="KW-0645">Protease</keyword>
<proteinExistence type="predicted"/>
<organism evidence="1 2">
    <name type="scientific">Trichinella spiralis</name>
    <name type="common">Trichina worm</name>
    <dbReference type="NCBI Taxonomy" id="6334"/>
    <lineage>
        <taxon>Eukaryota</taxon>
        <taxon>Metazoa</taxon>
        <taxon>Ecdysozoa</taxon>
        <taxon>Nematoda</taxon>
        <taxon>Enoplea</taxon>
        <taxon>Dorylaimia</taxon>
        <taxon>Trichinellida</taxon>
        <taxon>Trichinellidae</taxon>
        <taxon>Trichinella</taxon>
    </lineage>
</organism>
<reference evidence="1 2" key="1">
    <citation type="submission" date="2024-07" db="EMBL/GenBank/DDBJ databases">
        <title>Enhanced genomic and transcriptomic resources for Trichinella pseudospiralis and T. spiralis underpin the discovery of pronounced molecular differences between stages and species.</title>
        <authorList>
            <person name="Pasi K.K."/>
            <person name="La Rosa G."/>
            <person name="Gomez-Morales M.A."/>
            <person name="Tosini F."/>
            <person name="Sumanam S."/>
            <person name="Young N.D."/>
            <person name="Chang B.C."/>
            <person name="Robin G.B."/>
        </authorList>
    </citation>
    <scope>NUCLEOTIDE SEQUENCE [LARGE SCALE GENOMIC DNA]</scope>
    <source>
        <strain evidence="1">ISS534</strain>
    </source>
</reference>
<dbReference type="Proteomes" id="UP001558632">
    <property type="component" value="Unassembled WGS sequence"/>
</dbReference>
<gene>
    <name evidence="1" type="ORF">TSPI_10529</name>
</gene>